<keyword evidence="5" id="KW-1185">Reference proteome</keyword>
<dbReference type="STRING" id="394503.Ccel_1916"/>
<dbReference type="Gene3D" id="3.40.50.300">
    <property type="entry name" value="P-loop containing nucleotide triphosphate hydrolases"/>
    <property type="match status" value="1"/>
</dbReference>
<evidence type="ECO:0000256" key="2">
    <source>
        <dbReference type="ARBA" id="ARBA00022840"/>
    </source>
</evidence>
<evidence type="ECO:0000313" key="4">
    <source>
        <dbReference type="EMBL" id="ACL76264.1"/>
    </source>
</evidence>
<accession>B8I3C1</accession>
<reference evidence="4 5" key="1">
    <citation type="submission" date="2009-01" db="EMBL/GenBank/DDBJ databases">
        <title>Complete sequence of Clostridium cellulolyticum H10.</title>
        <authorList>
            <consortium name="US DOE Joint Genome Institute"/>
            <person name="Lucas S."/>
            <person name="Copeland A."/>
            <person name="Lapidus A."/>
            <person name="Glavina del Rio T."/>
            <person name="Dalin E."/>
            <person name="Tice H."/>
            <person name="Bruce D."/>
            <person name="Goodwin L."/>
            <person name="Pitluck S."/>
            <person name="Chertkov O."/>
            <person name="Saunders E."/>
            <person name="Brettin T."/>
            <person name="Detter J.C."/>
            <person name="Han C."/>
            <person name="Larimer F."/>
            <person name="Land M."/>
            <person name="Hauser L."/>
            <person name="Kyrpides N."/>
            <person name="Ivanova N."/>
            <person name="Zhou J."/>
            <person name="Richardson P."/>
        </authorList>
    </citation>
    <scope>NUCLEOTIDE SEQUENCE [LARGE SCALE GENOMIC DNA]</scope>
    <source>
        <strain evidence="5">ATCC 35319 / DSM 5812 / JCM 6584 / H10</strain>
    </source>
</reference>
<dbReference type="InterPro" id="IPR045735">
    <property type="entry name" value="Spore_III_AA_AAA+_ATPase"/>
</dbReference>
<dbReference type="InterPro" id="IPR027417">
    <property type="entry name" value="P-loop_NTPase"/>
</dbReference>
<dbReference type="RefSeq" id="WP_015925368.1">
    <property type="nucleotide sequence ID" value="NC_011898.1"/>
</dbReference>
<evidence type="ECO:0000313" key="5">
    <source>
        <dbReference type="Proteomes" id="UP000001349"/>
    </source>
</evidence>
<dbReference type="InterPro" id="IPR014217">
    <property type="entry name" value="Spore_III_AA"/>
</dbReference>
<keyword evidence="1" id="KW-0547">Nucleotide-binding</keyword>
<dbReference type="NCBIfam" id="TIGR02858">
    <property type="entry name" value="spore_III_AA"/>
    <property type="match status" value="1"/>
</dbReference>
<dbReference type="InterPro" id="IPR003593">
    <property type="entry name" value="AAA+_ATPase"/>
</dbReference>
<gene>
    <name evidence="4" type="ordered locus">Ccel_1916</name>
</gene>
<dbReference type="SMART" id="SM00382">
    <property type="entry name" value="AAA"/>
    <property type="match status" value="1"/>
</dbReference>
<organism evidence="4 5">
    <name type="scientific">Ruminiclostridium cellulolyticum (strain ATCC 35319 / DSM 5812 / JCM 6584 / H10)</name>
    <name type="common">Clostridium cellulolyticum</name>
    <dbReference type="NCBI Taxonomy" id="394503"/>
    <lineage>
        <taxon>Bacteria</taxon>
        <taxon>Bacillati</taxon>
        <taxon>Bacillota</taxon>
        <taxon>Clostridia</taxon>
        <taxon>Eubacteriales</taxon>
        <taxon>Oscillospiraceae</taxon>
        <taxon>Ruminiclostridium</taxon>
    </lineage>
</organism>
<dbReference type="SUPFAM" id="SSF52540">
    <property type="entry name" value="P-loop containing nucleoside triphosphate hydrolases"/>
    <property type="match status" value="1"/>
</dbReference>
<dbReference type="eggNOG" id="COG3854">
    <property type="taxonomic scope" value="Bacteria"/>
</dbReference>
<evidence type="ECO:0000256" key="1">
    <source>
        <dbReference type="ARBA" id="ARBA00022741"/>
    </source>
</evidence>
<name>B8I3C1_RUMCH</name>
<dbReference type="KEGG" id="cce:Ccel_1916"/>
<dbReference type="EMBL" id="CP001348">
    <property type="protein sequence ID" value="ACL76264.1"/>
    <property type="molecule type" value="Genomic_DNA"/>
</dbReference>
<protein>
    <submittedName>
        <fullName evidence="4">Stage III sporulation protein AA</fullName>
    </submittedName>
</protein>
<dbReference type="PANTHER" id="PTHR20953">
    <property type="entry name" value="KINASE-RELATED"/>
    <property type="match status" value="1"/>
</dbReference>
<evidence type="ECO:0000259" key="3">
    <source>
        <dbReference type="SMART" id="SM00382"/>
    </source>
</evidence>
<dbReference type="Proteomes" id="UP000001349">
    <property type="component" value="Chromosome"/>
</dbReference>
<dbReference type="PANTHER" id="PTHR20953:SF3">
    <property type="entry name" value="P-LOOP CONTAINING NUCLEOSIDE TRIPHOSPHATE HYDROLASES SUPERFAMILY PROTEIN"/>
    <property type="match status" value="1"/>
</dbReference>
<dbReference type="GO" id="GO:0005524">
    <property type="term" value="F:ATP binding"/>
    <property type="evidence" value="ECO:0007669"/>
    <property type="project" value="UniProtKB-KW"/>
</dbReference>
<proteinExistence type="predicted"/>
<feature type="domain" description="AAA+ ATPase" evidence="3">
    <location>
        <begin position="161"/>
        <end position="310"/>
    </location>
</feature>
<dbReference type="Pfam" id="PF19568">
    <property type="entry name" value="Spore_III_AA"/>
    <property type="match status" value="1"/>
</dbReference>
<dbReference type="OrthoDB" id="9768243at2"/>
<dbReference type="AlphaFoldDB" id="B8I3C1"/>
<sequence>MTTAQFFESKSIKGEILPFLIPGIRAVIQNINVNELNNLEEIRLRAGKPLMVFYKRNDWFVAENGRLSRSLSEAYMVDQKEIVKTLELMSENSIYAYQDEIKSGYLTLRGGHRIGLSGRVVLQEGKIRNIKDFNGINIRIAREVKGCANHIIKYIIKNNSDTYNTLIVGPPQCGKTTILRDLSRMLSSGETEYGFSGMKVGIVDERSEIAACCKGVPQSDVGYRTDVMDGCPKALGMEMLLRSMSPEIIITDEIGTHGDKEAILKVLNSGIKIIASAHGYNITELKMREELLSLIKSAAFERYIVLSSRNGPGTLEEVVDAGMTPIYRLLS</sequence>
<keyword evidence="2" id="KW-0067">ATP-binding</keyword>
<dbReference type="HOGENOM" id="CLU_052793_0_0_9"/>